<accession>A0A6M3J379</accession>
<organism evidence="2">
    <name type="scientific">viral metagenome</name>
    <dbReference type="NCBI Taxonomy" id="1070528"/>
    <lineage>
        <taxon>unclassified sequences</taxon>
        <taxon>metagenomes</taxon>
        <taxon>organismal metagenomes</taxon>
    </lineage>
</organism>
<evidence type="ECO:0000313" key="3">
    <source>
        <dbReference type="EMBL" id="QJA83338.1"/>
    </source>
</evidence>
<dbReference type="SUPFAM" id="SSF53098">
    <property type="entry name" value="Ribonuclease H-like"/>
    <property type="match status" value="1"/>
</dbReference>
<dbReference type="InterPro" id="IPR012337">
    <property type="entry name" value="RNaseH-like_sf"/>
</dbReference>
<evidence type="ECO:0000259" key="1">
    <source>
        <dbReference type="Pfam" id="PF16473"/>
    </source>
</evidence>
<evidence type="ECO:0000313" key="2">
    <source>
        <dbReference type="EMBL" id="QJA64326.1"/>
    </source>
</evidence>
<feature type="domain" description="3'-5' exoribonuclease Rv2179c-like" evidence="1">
    <location>
        <begin position="2"/>
        <end position="173"/>
    </location>
</feature>
<dbReference type="Gene3D" id="3.30.420.10">
    <property type="entry name" value="Ribonuclease H-like superfamily/Ribonuclease H"/>
    <property type="match status" value="1"/>
</dbReference>
<dbReference type="EMBL" id="MT141517">
    <property type="protein sequence ID" value="QJA64326.1"/>
    <property type="molecule type" value="Genomic_DNA"/>
</dbReference>
<dbReference type="InterPro" id="IPR033390">
    <property type="entry name" value="Rv2179c-like"/>
</dbReference>
<reference evidence="2" key="1">
    <citation type="submission" date="2020-03" db="EMBL/GenBank/DDBJ databases">
        <title>The deep terrestrial virosphere.</title>
        <authorList>
            <person name="Holmfeldt K."/>
            <person name="Nilsson E."/>
            <person name="Simone D."/>
            <person name="Lopez-Fernandez M."/>
            <person name="Wu X."/>
            <person name="de Brujin I."/>
            <person name="Lundin D."/>
            <person name="Andersson A."/>
            <person name="Bertilsson S."/>
            <person name="Dopson M."/>
        </authorList>
    </citation>
    <scope>NUCLEOTIDE SEQUENCE</scope>
    <source>
        <strain evidence="3">MM415A00294</strain>
        <strain evidence="2">MM415B00522</strain>
    </source>
</reference>
<sequence length="181" mass="20387">MQHVMLDLETMGSSSNAAITAIGACFFDLKTGEIGKTYERIVHLRHSARYGKIDADTVLWWLRQSEEARKKLDSPDAVSLTSALTEFSEFINLRNVKVWGNGASFDCTILKNAYEALDRVAPWAHWNERDVRTMVDLGRDIAGFDPKKDMPFNGVRHSALDDAIHQAKYVSAIYQRLKPAA</sequence>
<dbReference type="InterPro" id="IPR036397">
    <property type="entry name" value="RNaseH_sf"/>
</dbReference>
<name>A0A6M3J379_9ZZZZ</name>
<dbReference type="EMBL" id="MT142508">
    <property type="protein sequence ID" value="QJA83338.1"/>
    <property type="molecule type" value="Genomic_DNA"/>
</dbReference>
<proteinExistence type="predicted"/>
<dbReference type="Pfam" id="PF16473">
    <property type="entry name" value="Rv2179c-like"/>
    <property type="match status" value="1"/>
</dbReference>
<gene>
    <name evidence="3" type="ORF">MM415A00294_0036</name>
    <name evidence="2" type="ORF">MM415B00522_0036</name>
</gene>
<protein>
    <recommendedName>
        <fullName evidence="1">3'-5' exoribonuclease Rv2179c-like domain-containing protein</fullName>
    </recommendedName>
</protein>
<dbReference type="AlphaFoldDB" id="A0A6M3J379"/>
<dbReference type="GO" id="GO:0003676">
    <property type="term" value="F:nucleic acid binding"/>
    <property type="evidence" value="ECO:0007669"/>
    <property type="project" value="InterPro"/>
</dbReference>